<dbReference type="InterPro" id="IPR036206">
    <property type="entry name" value="ThiamineP_synth_sf"/>
</dbReference>
<comment type="caution">
    <text evidence="4">The sequence shown here is derived from an EMBL/GenBank/DDBJ whole genome shotgun (WGS) entry which is preliminary data.</text>
</comment>
<evidence type="ECO:0000256" key="1">
    <source>
        <dbReference type="ARBA" id="ARBA00004948"/>
    </source>
</evidence>
<dbReference type="GO" id="GO:0009228">
    <property type="term" value="P:thiamine biosynthetic process"/>
    <property type="evidence" value="ECO:0007669"/>
    <property type="project" value="UniProtKB-KW"/>
</dbReference>
<evidence type="ECO:0000259" key="3">
    <source>
        <dbReference type="Pfam" id="PF02581"/>
    </source>
</evidence>
<evidence type="ECO:0000313" key="5">
    <source>
        <dbReference type="Proteomes" id="UP000430519"/>
    </source>
</evidence>
<dbReference type="Pfam" id="PF02581">
    <property type="entry name" value="TMP-TENI"/>
    <property type="match status" value="1"/>
</dbReference>
<dbReference type="GO" id="GO:0005737">
    <property type="term" value="C:cytoplasm"/>
    <property type="evidence" value="ECO:0007669"/>
    <property type="project" value="TreeGrafter"/>
</dbReference>
<dbReference type="GO" id="GO:0004789">
    <property type="term" value="F:thiamine-phosphate diphosphorylase activity"/>
    <property type="evidence" value="ECO:0007669"/>
    <property type="project" value="TreeGrafter"/>
</dbReference>
<accession>A0A6I4YSD2</accession>
<feature type="non-terminal residue" evidence="4">
    <location>
        <position position="117"/>
    </location>
</feature>
<proteinExistence type="predicted"/>
<reference evidence="4 5" key="1">
    <citation type="submission" date="2019-11" db="EMBL/GenBank/DDBJ databases">
        <title>Genome sequence of Deinococcus xianganensis Y35, AI-2 producing algicidal bacterium, isolated from lake water.</title>
        <authorList>
            <person name="Li Y."/>
        </authorList>
    </citation>
    <scope>NUCLEOTIDE SEQUENCE [LARGE SCALE GENOMIC DNA]</scope>
    <source>
        <strain evidence="4 5">Y35</strain>
    </source>
</reference>
<organism evidence="4 5">
    <name type="scientific">Deinococcus xianganensis</name>
    <dbReference type="NCBI Taxonomy" id="1507289"/>
    <lineage>
        <taxon>Bacteria</taxon>
        <taxon>Thermotogati</taxon>
        <taxon>Deinococcota</taxon>
        <taxon>Deinococci</taxon>
        <taxon>Deinococcales</taxon>
        <taxon>Deinococcaceae</taxon>
        <taxon>Deinococcus</taxon>
    </lineage>
</organism>
<dbReference type="PANTHER" id="PTHR20857:SF15">
    <property type="entry name" value="THIAMINE-PHOSPHATE SYNTHASE"/>
    <property type="match status" value="1"/>
</dbReference>
<dbReference type="PANTHER" id="PTHR20857">
    <property type="entry name" value="THIAMINE-PHOSPHATE PYROPHOSPHORYLASE"/>
    <property type="match status" value="1"/>
</dbReference>
<dbReference type="SUPFAM" id="SSF51391">
    <property type="entry name" value="Thiamin phosphate synthase"/>
    <property type="match status" value="1"/>
</dbReference>
<dbReference type="InterPro" id="IPR022998">
    <property type="entry name" value="ThiamineP_synth_TenI"/>
</dbReference>
<dbReference type="InterPro" id="IPR013785">
    <property type="entry name" value="Aldolase_TIM"/>
</dbReference>
<dbReference type="Gene3D" id="3.20.20.70">
    <property type="entry name" value="Aldolase class I"/>
    <property type="match status" value="1"/>
</dbReference>
<feature type="domain" description="Thiamine phosphate synthase/TenI" evidence="3">
    <location>
        <begin position="6"/>
        <end position="117"/>
    </location>
</feature>
<keyword evidence="5" id="KW-1185">Reference proteome</keyword>
<dbReference type="EMBL" id="WVHK01000047">
    <property type="protein sequence ID" value="MXV20485.1"/>
    <property type="molecule type" value="Genomic_DNA"/>
</dbReference>
<sequence length="117" mass="12338">MTLGQLYLVATPRAGQPEPEFLARLEAALDGGVDTLQLRCKDWEATPYIALGERVAALARARGVPFFINDRVDVAAACGADGVHLGQGDLPPAWARRLAPGLMLGRSTHAPAQAHAA</sequence>
<name>A0A6I4YSD2_9DEIO</name>
<dbReference type="AlphaFoldDB" id="A0A6I4YSD2"/>
<evidence type="ECO:0000313" key="4">
    <source>
        <dbReference type="EMBL" id="MXV20485.1"/>
    </source>
</evidence>
<dbReference type="Proteomes" id="UP000430519">
    <property type="component" value="Unassembled WGS sequence"/>
</dbReference>
<protein>
    <submittedName>
        <fullName evidence="4">Thiamine phosphate synthase</fullName>
    </submittedName>
</protein>
<comment type="pathway">
    <text evidence="1">Cofactor biosynthesis; thiamine diphosphate biosynthesis.</text>
</comment>
<evidence type="ECO:0000256" key="2">
    <source>
        <dbReference type="ARBA" id="ARBA00022977"/>
    </source>
</evidence>
<dbReference type="RefSeq" id="WP_160980024.1">
    <property type="nucleotide sequence ID" value="NZ_WVHK01000047.1"/>
</dbReference>
<keyword evidence="2" id="KW-0784">Thiamine biosynthesis</keyword>
<gene>
    <name evidence="4" type="ORF">GLX28_12665</name>
</gene>
<dbReference type="CDD" id="cd00564">
    <property type="entry name" value="TMP_TenI"/>
    <property type="match status" value="1"/>
</dbReference>